<reference evidence="1" key="1">
    <citation type="journal article" date="2021" name="New Phytol.">
        <title>Evolutionary innovations through gain and loss of genes in the ectomycorrhizal Boletales.</title>
        <authorList>
            <person name="Wu G."/>
            <person name="Miyauchi S."/>
            <person name="Morin E."/>
            <person name="Kuo A."/>
            <person name="Drula E."/>
            <person name="Varga T."/>
            <person name="Kohler A."/>
            <person name="Feng B."/>
            <person name="Cao Y."/>
            <person name="Lipzen A."/>
            <person name="Daum C."/>
            <person name="Hundley H."/>
            <person name="Pangilinan J."/>
            <person name="Johnson J."/>
            <person name="Barry K."/>
            <person name="LaButti K."/>
            <person name="Ng V."/>
            <person name="Ahrendt S."/>
            <person name="Min B."/>
            <person name="Choi I.G."/>
            <person name="Park H."/>
            <person name="Plett J.M."/>
            <person name="Magnuson J."/>
            <person name="Spatafora J.W."/>
            <person name="Nagy L.G."/>
            <person name="Henrissat B."/>
            <person name="Grigoriev I.V."/>
            <person name="Yang Z.L."/>
            <person name="Xu J."/>
            <person name="Martin F.M."/>
        </authorList>
    </citation>
    <scope>NUCLEOTIDE SEQUENCE</scope>
    <source>
        <strain evidence="1">ATCC 28755</strain>
    </source>
</reference>
<evidence type="ECO:0000313" key="2">
    <source>
        <dbReference type="Proteomes" id="UP000790377"/>
    </source>
</evidence>
<organism evidence="1 2">
    <name type="scientific">Hygrophoropsis aurantiaca</name>
    <dbReference type="NCBI Taxonomy" id="72124"/>
    <lineage>
        <taxon>Eukaryota</taxon>
        <taxon>Fungi</taxon>
        <taxon>Dikarya</taxon>
        <taxon>Basidiomycota</taxon>
        <taxon>Agaricomycotina</taxon>
        <taxon>Agaricomycetes</taxon>
        <taxon>Agaricomycetidae</taxon>
        <taxon>Boletales</taxon>
        <taxon>Coniophorineae</taxon>
        <taxon>Hygrophoropsidaceae</taxon>
        <taxon>Hygrophoropsis</taxon>
    </lineage>
</organism>
<keyword evidence="2" id="KW-1185">Reference proteome</keyword>
<comment type="caution">
    <text evidence="1">The sequence shown here is derived from an EMBL/GenBank/DDBJ whole genome shotgun (WGS) entry which is preliminary data.</text>
</comment>
<proteinExistence type="predicted"/>
<feature type="non-terminal residue" evidence="1">
    <location>
        <position position="327"/>
    </location>
</feature>
<accession>A0ACB8ANP0</accession>
<sequence>MTQPNGIPLDTAAIISTVLEGIIYGFSVLMFIGTMWALMRRRLNSIINRRMVIVALSLLCFSTAHIIIDIIRTQEGLVKYRDTFQVEGSPAFSGPVGFFSDVSQWSFVYKNMLYMLQTLVGDGVVIYRCYVVWQSWYVIVIPLLLWASVATTGIGCVYSISQATINKENIFAPGTGPWITAFLAATLFTNIFSTSLLAYRIWAVGRQVSSSQMQDSILWPLLRIILDAGVLYSISLLAALLCFVAKNRGHYVLLDMIMPIISITFYMVIIRITMAKSSSQAMQSSSGFTPRFSMMTRAVRTFDDQQRFPMKPMEVHITQLTENDVDG</sequence>
<evidence type="ECO:0000313" key="1">
    <source>
        <dbReference type="EMBL" id="KAH7914810.1"/>
    </source>
</evidence>
<protein>
    <submittedName>
        <fullName evidence="1">Uncharacterized protein</fullName>
    </submittedName>
</protein>
<dbReference type="Proteomes" id="UP000790377">
    <property type="component" value="Unassembled WGS sequence"/>
</dbReference>
<gene>
    <name evidence="1" type="ORF">BJ138DRAFT_974767</name>
</gene>
<dbReference type="EMBL" id="MU267608">
    <property type="protein sequence ID" value="KAH7914810.1"/>
    <property type="molecule type" value="Genomic_DNA"/>
</dbReference>
<name>A0ACB8ANP0_9AGAM</name>